<organism evidence="5 6">
    <name type="scientific">Streptomonospora wellingtoniae</name>
    <dbReference type="NCBI Taxonomy" id="3075544"/>
    <lineage>
        <taxon>Bacteria</taxon>
        <taxon>Bacillati</taxon>
        <taxon>Actinomycetota</taxon>
        <taxon>Actinomycetes</taxon>
        <taxon>Streptosporangiales</taxon>
        <taxon>Nocardiopsidaceae</taxon>
        <taxon>Streptomonospora</taxon>
    </lineage>
</organism>
<keyword evidence="6" id="KW-1185">Reference proteome</keyword>
<name>A0ABU2KXA4_9ACTN</name>
<evidence type="ECO:0000259" key="4">
    <source>
        <dbReference type="Pfam" id="PF02638"/>
    </source>
</evidence>
<dbReference type="SUPFAM" id="SSF51445">
    <property type="entry name" value="(Trans)glycosidases"/>
    <property type="match status" value="1"/>
</dbReference>
<feature type="region of interest" description="Disordered" evidence="2">
    <location>
        <begin position="28"/>
        <end position="56"/>
    </location>
</feature>
<evidence type="ECO:0000313" key="6">
    <source>
        <dbReference type="Proteomes" id="UP001183226"/>
    </source>
</evidence>
<evidence type="ECO:0000256" key="1">
    <source>
        <dbReference type="ARBA" id="ARBA00022729"/>
    </source>
</evidence>
<proteinExistence type="predicted"/>
<feature type="region of interest" description="Disordered" evidence="2">
    <location>
        <begin position="411"/>
        <end position="437"/>
    </location>
</feature>
<dbReference type="PANTHER" id="PTHR43405">
    <property type="entry name" value="GLYCOSYL HYDROLASE DIGH"/>
    <property type="match status" value="1"/>
</dbReference>
<gene>
    <name evidence="5" type="ORF">RM446_17490</name>
</gene>
<dbReference type="Proteomes" id="UP001183226">
    <property type="component" value="Unassembled WGS sequence"/>
</dbReference>
<keyword evidence="1 3" id="KW-0732">Signal</keyword>
<dbReference type="InterPro" id="IPR017853">
    <property type="entry name" value="GH"/>
</dbReference>
<dbReference type="InterPro" id="IPR013783">
    <property type="entry name" value="Ig-like_fold"/>
</dbReference>
<feature type="chain" id="PRO_5046628925" evidence="3">
    <location>
        <begin position="20"/>
        <end position="533"/>
    </location>
</feature>
<feature type="signal peptide" evidence="3">
    <location>
        <begin position="1"/>
        <end position="19"/>
    </location>
</feature>
<dbReference type="EMBL" id="JAVREK010000019">
    <property type="protein sequence ID" value="MDT0303914.1"/>
    <property type="molecule type" value="Genomic_DNA"/>
</dbReference>
<dbReference type="InterPro" id="IPR052177">
    <property type="entry name" value="Divisome_Glycosyl_Hydrolase"/>
</dbReference>
<dbReference type="Gene3D" id="2.60.40.10">
    <property type="entry name" value="Immunoglobulins"/>
    <property type="match status" value="1"/>
</dbReference>
<protein>
    <submittedName>
        <fullName evidence="5">Family 10 glycosylhydrolase</fullName>
    </submittedName>
</protein>
<dbReference type="RefSeq" id="WP_311546406.1">
    <property type="nucleotide sequence ID" value="NZ_JAVREK010000019.1"/>
</dbReference>
<accession>A0ABU2KXA4</accession>
<evidence type="ECO:0000256" key="2">
    <source>
        <dbReference type="SAM" id="MobiDB-lite"/>
    </source>
</evidence>
<dbReference type="Gene3D" id="3.20.20.80">
    <property type="entry name" value="Glycosidases"/>
    <property type="match status" value="1"/>
</dbReference>
<evidence type="ECO:0000313" key="5">
    <source>
        <dbReference type="EMBL" id="MDT0303914.1"/>
    </source>
</evidence>
<feature type="domain" description="Glycosyl hydrolase-like 10" evidence="4">
    <location>
        <begin position="58"/>
        <end position="369"/>
    </location>
</feature>
<dbReference type="PROSITE" id="PS51257">
    <property type="entry name" value="PROKAR_LIPOPROTEIN"/>
    <property type="match status" value="1"/>
</dbReference>
<dbReference type="InterPro" id="IPR003790">
    <property type="entry name" value="GHL10"/>
</dbReference>
<comment type="caution">
    <text evidence="5">The sequence shown here is derived from an EMBL/GenBank/DDBJ whole genome shotgun (WGS) entry which is preliminary data.</text>
</comment>
<sequence length="533" mass="58689">MRRLLLGMAAAAATMPLLGACVPWSGPGPGEDAASPQARGTMPVPDDCTADPAHPKRQMRGAWIASVRNIDWPSEAGLDREEQQRELRRMLDRAESLGLNAVFLHVRPTADALYASAKEPWARYLTGEQGGDPGYDPLAFAVGEAHRRGIELHAWFNPYRVGWKDPDLENLDPDHPARRHPGWLIEYADQGYLDPGNPDVREWVGDVVLDVVDRYDIDGVHFDDYFYPYPAEGEEFDDDRSFKRHGGGFDSRADWRRDNVDTLVSEVHERIQRTKPWVRFGISPFGIWRNADSDPAGSATEGLESYSAQYADTLAWIREGTVDYIVPQLYWPRGYDVADYAELVPWWSEQVAGTGVDLYIGQAAYRVGEQGFRGRDALTRQLDLNAEHSEVGGDVYFSITDLTGRAEKAMGSVGEDHYSRPALPPAADSGGDSAPAPVAELNAERTSSDEVRLSWTRVEGARFYAVYRVPGDGGDPCALADASHLLAVTGADAKRPAFTDADPAEGSVRYHVTVLDDYRAESAPGPAARLSPG</sequence>
<reference evidence="6" key="1">
    <citation type="submission" date="2023-07" db="EMBL/GenBank/DDBJ databases">
        <title>30 novel species of actinomycetes from the DSMZ collection.</title>
        <authorList>
            <person name="Nouioui I."/>
        </authorList>
    </citation>
    <scope>NUCLEOTIDE SEQUENCE [LARGE SCALE GENOMIC DNA]</scope>
    <source>
        <strain evidence="6">DSM 45055</strain>
    </source>
</reference>
<dbReference type="PANTHER" id="PTHR43405:SF1">
    <property type="entry name" value="GLYCOSYL HYDROLASE DIGH"/>
    <property type="match status" value="1"/>
</dbReference>
<dbReference type="Pfam" id="PF02638">
    <property type="entry name" value="GHL10"/>
    <property type="match status" value="1"/>
</dbReference>
<evidence type="ECO:0000256" key="3">
    <source>
        <dbReference type="SAM" id="SignalP"/>
    </source>
</evidence>